<reference evidence="10" key="2">
    <citation type="submission" date="2020-05" db="UniProtKB">
        <authorList>
            <consortium name="EnsemblMetazoa"/>
        </authorList>
    </citation>
    <scope>IDENTIFICATION</scope>
    <source>
        <strain evidence="10">WRAIR2</strain>
    </source>
</reference>
<evidence type="ECO:0000256" key="6">
    <source>
        <dbReference type="ARBA" id="ARBA00023136"/>
    </source>
</evidence>
<dbReference type="STRING" id="7168.A0A182MXY9"/>
<keyword evidence="6 8" id="KW-0472">Membrane</keyword>
<feature type="domain" description="Major facilitator superfamily (MFS) profile" evidence="9">
    <location>
        <begin position="66"/>
        <end position="542"/>
    </location>
</feature>
<sequence length="599" mass="66728">SPDQYQLIVGAHAIHLHGSGLRRVKNVRGSTLVHSGRSFQCPVLSIASQTMAKEEGISARSTLWYLVFVGFAVNYMIRINTNITIVTMIKQSETEFVGEEKVDYACYVPGGNGSTSAHQAPSNQPASLLRSREGRIASPEQMLLALFNLDPQKAGFEWNDYQQGLILGAFYWLHWVTQIPGGILARRYGTKLVFGASNVIGCWMCFLMPIASYWDYRVLVVLRVLQGLVCGLAWPAMHHMAGQWIPPNERSKFVTAYLGSSVGVALNFPLFGYIIAWSSWEYVYHFCGIFGTVWYLAWLYYVYDSPAEHPRIHPNERKYIESSLGITEHTGRRREQREQRTPWRQIVLSKALWMTIVAQWGGIWGLFTLMTQAPTYFNNVHGWNIEMTGLLSGIPHLCRMLFAYVFSIVGDHLLKHELMSRTGVRKMGGTLCCVVNGIFVFVLACSGCNSLMATVFLTLATTVHGAVSTGPLANLVDMSPRYAGILLGFSGMISVVPGFISPIIVGMLGNHTVEQWRIIFLITSATLIICGLLYMAFADSTQQPWNSCADVSNSDGSFQEEELKGLKTSHQETFVLGSQERVEMDPKPDDSGALRLSSV</sequence>
<dbReference type="Proteomes" id="UP000075884">
    <property type="component" value="Unassembled WGS sequence"/>
</dbReference>
<dbReference type="EnsemblMetazoa" id="ADIR000242-RA">
    <property type="protein sequence ID" value="ADIR000242-PA"/>
    <property type="gene ID" value="ADIR000242"/>
</dbReference>
<evidence type="ECO:0000256" key="5">
    <source>
        <dbReference type="ARBA" id="ARBA00022989"/>
    </source>
</evidence>
<protein>
    <recommendedName>
        <fullName evidence="9">Major facilitator superfamily (MFS) profile domain-containing protein</fullName>
    </recommendedName>
</protein>
<dbReference type="GO" id="GO:0006820">
    <property type="term" value="P:monoatomic anion transport"/>
    <property type="evidence" value="ECO:0007669"/>
    <property type="project" value="TreeGrafter"/>
</dbReference>
<evidence type="ECO:0000259" key="9">
    <source>
        <dbReference type="PROSITE" id="PS50850"/>
    </source>
</evidence>
<dbReference type="Gene3D" id="1.20.1250.20">
    <property type="entry name" value="MFS general substrate transporter like domains"/>
    <property type="match status" value="2"/>
</dbReference>
<dbReference type="GO" id="GO:0015293">
    <property type="term" value="F:symporter activity"/>
    <property type="evidence" value="ECO:0007669"/>
    <property type="project" value="UniProtKB-KW"/>
</dbReference>
<evidence type="ECO:0000256" key="8">
    <source>
        <dbReference type="SAM" id="Phobius"/>
    </source>
</evidence>
<dbReference type="AlphaFoldDB" id="A0A182MXY9"/>
<comment type="subcellular location">
    <subcellularLocation>
        <location evidence="1">Membrane</location>
        <topology evidence="1">Multi-pass membrane protein</topology>
    </subcellularLocation>
</comment>
<feature type="transmembrane region" description="Helical" evidence="8">
    <location>
        <begin position="431"/>
        <end position="462"/>
    </location>
</feature>
<reference evidence="11" key="1">
    <citation type="submission" date="2013-03" db="EMBL/GenBank/DDBJ databases">
        <title>The Genome Sequence of Anopheles dirus WRAIR2.</title>
        <authorList>
            <consortium name="The Broad Institute Genomics Platform"/>
            <person name="Neafsey D.E."/>
            <person name="Walton C."/>
            <person name="Walker B."/>
            <person name="Young S.K."/>
            <person name="Zeng Q."/>
            <person name="Gargeya S."/>
            <person name="Fitzgerald M."/>
            <person name="Haas B."/>
            <person name="Abouelleil A."/>
            <person name="Allen A.W."/>
            <person name="Alvarado L."/>
            <person name="Arachchi H.M."/>
            <person name="Berlin A.M."/>
            <person name="Chapman S.B."/>
            <person name="Gainer-Dewar J."/>
            <person name="Goldberg J."/>
            <person name="Griggs A."/>
            <person name="Gujja S."/>
            <person name="Hansen M."/>
            <person name="Howarth C."/>
            <person name="Imamovic A."/>
            <person name="Ireland A."/>
            <person name="Larimer J."/>
            <person name="McCowan C."/>
            <person name="Murphy C."/>
            <person name="Pearson M."/>
            <person name="Poon T.W."/>
            <person name="Priest M."/>
            <person name="Roberts A."/>
            <person name="Saif S."/>
            <person name="Shea T."/>
            <person name="Sisk P."/>
            <person name="Sykes S."/>
            <person name="Wortman J."/>
            <person name="Nusbaum C."/>
            <person name="Birren B."/>
        </authorList>
    </citation>
    <scope>NUCLEOTIDE SEQUENCE [LARGE SCALE GENOMIC DNA]</scope>
    <source>
        <strain evidence="11">WRAIR2</strain>
    </source>
</reference>
<feature type="transmembrane region" description="Helical" evidence="8">
    <location>
        <begin position="282"/>
        <end position="303"/>
    </location>
</feature>
<evidence type="ECO:0000256" key="4">
    <source>
        <dbReference type="ARBA" id="ARBA00022847"/>
    </source>
</evidence>
<keyword evidence="11" id="KW-1185">Reference proteome</keyword>
<feature type="transmembrane region" description="Helical" evidence="8">
    <location>
        <begin position="253"/>
        <end position="276"/>
    </location>
</feature>
<evidence type="ECO:0000313" key="10">
    <source>
        <dbReference type="EnsemblMetazoa" id="ADIR000242-PA"/>
    </source>
</evidence>
<feature type="transmembrane region" description="Helical" evidence="8">
    <location>
        <begin position="220"/>
        <end position="241"/>
    </location>
</feature>
<organism evidence="10 11">
    <name type="scientific">Anopheles dirus</name>
    <dbReference type="NCBI Taxonomy" id="7168"/>
    <lineage>
        <taxon>Eukaryota</taxon>
        <taxon>Metazoa</taxon>
        <taxon>Ecdysozoa</taxon>
        <taxon>Arthropoda</taxon>
        <taxon>Hexapoda</taxon>
        <taxon>Insecta</taxon>
        <taxon>Pterygota</taxon>
        <taxon>Neoptera</taxon>
        <taxon>Endopterygota</taxon>
        <taxon>Diptera</taxon>
        <taxon>Nematocera</taxon>
        <taxon>Culicoidea</taxon>
        <taxon>Culicidae</taxon>
        <taxon>Anophelinae</taxon>
        <taxon>Anopheles</taxon>
    </lineage>
</organism>
<evidence type="ECO:0000256" key="7">
    <source>
        <dbReference type="SAM" id="MobiDB-lite"/>
    </source>
</evidence>
<dbReference type="PANTHER" id="PTHR11662">
    <property type="entry name" value="SOLUTE CARRIER FAMILY 17"/>
    <property type="match status" value="1"/>
</dbReference>
<dbReference type="InterPro" id="IPR050382">
    <property type="entry name" value="MFS_Na/Anion_cotransporter"/>
</dbReference>
<evidence type="ECO:0000313" key="11">
    <source>
        <dbReference type="Proteomes" id="UP000075884"/>
    </source>
</evidence>
<keyword evidence="5 8" id="KW-1133">Transmembrane helix</keyword>
<feature type="transmembrane region" description="Helical" evidence="8">
    <location>
        <begin position="192"/>
        <end position="214"/>
    </location>
</feature>
<dbReference type="GO" id="GO:0016020">
    <property type="term" value="C:membrane"/>
    <property type="evidence" value="ECO:0007669"/>
    <property type="project" value="UniProtKB-SubCell"/>
</dbReference>
<proteinExistence type="predicted"/>
<feature type="transmembrane region" description="Helical" evidence="8">
    <location>
        <begin position="347"/>
        <end position="367"/>
    </location>
</feature>
<dbReference type="InterPro" id="IPR036259">
    <property type="entry name" value="MFS_trans_sf"/>
</dbReference>
<dbReference type="FunFam" id="1.20.1250.20:FF:000003">
    <property type="entry name" value="Solute carrier family 17 member 3"/>
    <property type="match status" value="1"/>
</dbReference>
<dbReference type="PROSITE" id="PS50850">
    <property type="entry name" value="MFS"/>
    <property type="match status" value="1"/>
</dbReference>
<dbReference type="CDD" id="cd17318">
    <property type="entry name" value="MFS_SLC17"/>
    <property type="match status" value="1"/>
</dbReference>
<feature type="transmembrane region" description="Helical" evidence="8">
    <location>
        <begin position="63"/>
        <end position="81"/>
    </location>
</feature>
<dbReference type="PANTHER" id="PTHR11662:SF79">
    <property type="entry name" value="NA[+]-DEPENDENT INORGANIC PHOSPHATE COTRANSPORTER, ISOFORM A"/>
    <property type="match status" value="1"/>
</dbReference>
<feature type="transmembrane region" description="Helical" evidence="8">
    <location>
        <begin position="482"/>
        <end position="506"/>
    </location>
</feature>
<evidence type="ECO:0000256" key="3">
    <source>
        <dbReference type="ARBA" id="ARBA00022692"/>
    </source>
</evidence>
<keyword evidence="4" id="KW-0769">Symport</keyword>
<dbReference type="InterPro" id="IPR011701">
    <property type="entry name" value="MFS"/>
</dbReference>
<name>A0A182MXY9_9DIPT</name>
<accession>A0A182MXY9</accession>
<dbReference type="SUPFAM" id="SSF103473">
    <property type="entry name" value="MFS general substrate transporter"/>
    <property type="match status" value="1"/>
</dbReference>
<feature type="region of interest" description="Disordered" evidence="7">
    <location>
        <begin position="580"/>
        <end position="599"/>
    </location>
</feature>
<dbReference type="InterPro" id="IPR020846">
    <property type="entry name" value="MFS_dom"/>
</dbReference>
<keyword evidence="2" id="KW-0813">Transport</keyword>
<feature type="compositionally biased region" description="Basic and acidic residues" evidence="7">
    <location>
        <begin position="580"/>
        <end position="592"/>
    </location>
</feature>
<feature type="transmembrane region" description="Helical" evidence="8">
    <location>
        <begin position="387"/>
        <end position="410"/>
    </location>
</feature>
<dbReference type="Pfam" id="PF07690">
    <property type="entry name" value="MFS_1"/>
    <property type="match status" value="1"/>
</dbReference>
<keyword evidence="3 8" id="KW-0812">Transmembrane</keyword>
<feature type="transmembrane region" description="Helical" evidence="8">
    <location>
        <begin position="518"/>
        <end position="537"/>
    </location>
</feature>
<dbReference type="VEuPathDB" id="VectorBase:ADIR000242"/>
<evidence type="ECO:0000256" key="2">
    <source>
        <dbReference type="ARBA" id="ARBA00022448"/>
    </source>
</evidence>
<evidence type="ECO:0000256" key="1">
    <source>
        <dbReference type="ARBA" id="ARBA00004141"/>
    </source>
</evidence>